<dbReference type="EMBL" id="BAAASL010000015">
    <property type="protein sequence ID" value="GAA2720590.1"/>
    <property type="molecule type" value="Genomic_DNA"/>
</dbReference>
<sequence length="262" mass="26206">MVASSRTKGKGKNAATLARRKAALARAAERMAERRREAEEAEAQRLRQEAAFDELVADFELAVQDEVAAVAEVEEEIARVRERGQVRIDAARAAAARVVLAMGEAGETVAGCGQRLGVGVERVKELRRLGREVLAVEEAVPGKADGPGEAAVPGKTAAARQESVGGLGGEQQLGGGRGPGQAGDRPRGSGAAPVTAPPVTAPPVAAPPVTAAAVPPAPGAAPVRSVPPAAAPGVPSTGTPAGPSGAPGGEGGARPGWPQSPR</sequence>
<evidence type="ECO:0008006" key="5">
    <source>
        <dbReference type="Google" id="ProtNLM"/>
    </source>
</evidence>
<dbReference type="Proteomes" id="UP001500886">
    <property type="component" value="Unassembled WGS sequence"/>
</dbReference>
<organism evidence="3 4">
    <name type="scientific">Streptomyces luteosporeus</name>
    <dbReference type="NCBI Taxonomy" id="173856"/>
    <lineage>
        <taxon>Bacteria</taxon>
        <taxon>Bacillati</taxon>
        <taxon>Actinomycetota</taxon>
        <taxon>Actinomycetes</taxon>
        <taxon>Kitasatosporales</taxon>
        <taxon>Streptomycetaceae</taxon>
        <taxon>Streptomyces</taxon>
    </lineage>
</organism>
<evidence type="ECO:0000256" key="1">
    <source>
        <dbReference type="SAM" id="Coils"/>
    </source>
</evidence>
<feature type="coiled-coil region" evidence="1">
    <location>
        <begin position="21"/>
        <end position="83"/>
    </location>
</feature>
<keyword evidence="4" id="KW-1185">Reference proteome</keyword>
<protein>
    <recommendedName>
        <fullName evidence="5">Translation initiation factor IF-2</fullName>
    </recommendedName>
</protein>
<comment type="caution">
    <text evidence="3">The sequence shown here is derived from an EMBL/GenBank/DDBJ whole genome shotgun (WGS) entry which is preliminary data.</text>
</comment>
<evidence type="ECO:0000313" key="3">
    <source>
        <dbReference type="EMBL" id="GAA2720590.1"/>
    </source>
</evidence>
<proteinExistence type="predicted"/>
<feature type="compositionally biased region" description="Gly residues" evidence="2">
    <location>
        <begin position="165"/>
        <end position="181"/>
    </location>
</feature>
<feature type="compositionally biased region" description="Low complexity" evidence="2">
    <location>
        <begin position="207"/>
        <end position="244"/>
    </location>
</feature>
<reference evidence="3 4" key="1">
    <citation type="journal article" date="2019" name="Int. J. Syst. Evol. Microbiol.">
        <title>The Global Catalogue of Microorganisms (GCM) 10K type strain sequencing project: providing services to taxonomists for standard genome sequencing and annotation.</title>
        <authorList>
            <consortium name="The Broad Institute Genomics Platform"/>
            <consortium name="The Broad Institute Genome Sequencing Center for Infectious Disease"/>
            <person name="Wu L."/>
            <person name="Ma J."/>
        </authorList>
    </citation>
    <scope>NUCLEOTIDE SEQUENCE [LARGE SCALE GENOMIC DNA]</scope>
    <source>
        <strain evidence="3 4">JCM 4542</strain>
    </source>
</reference>
<feature type="compositionally biased region" description="Pro residues" evidence="2">
    <location>
        <begin position="195"/>
        <end position="206"/>
    </location>
</feature>
<keyword evidence="1" id="KW-0175">Coiled coil</keyword>
<evidence type="ECO:0000256" key="2">
    <source>
        <dbReference type="SAM" id="MobiDB-lite"/>
    </source>
</evidence>
<gene>
    <name evidence="3" type="ORF">GCM10010315_41350</name>
</gene>
<feature type="compositionally biased region" description="Gly residues" evidence="2">
    <location>
        <begin position="245"/>
        <end position="254"/>
    </location>
</feature>
<feature type="region of interest" description="Disordered" evidence="2">
    <location>
        <begin position="140"/>
        <end position="262"/>
    </location>
</feature>
<evidence type="ECO:0000313" key="4">
    <source>
        <dbReference type="Proteomes" id="UP001500886"/>
    </source>
</evidence>
<name>A0ABN3TXX7_9ACTN</name>
<accession>A0ABN3TXX7</accession>